<reference evidence="1" key="2">
    <citation type="journal article" date="2023" name="IMA Fungus">
        <title>Comparative genomic study of the Penicillium genus elucidates a diverse pangenome and 15 lateral gene transfer events.</title>
        <authorList>
            <person name="Petersen C."/>
            <person name="Sorensen T."/>
            <person name="Nielsen M.R."/>
            <person name="Sondergaard T.E."/>
            <person name="Sorensen J.L."/>
            <person name="Fitzpatrick D.A."/>
            <person name="Frisvad J.C."/>
            <person name="Nielsen K.L."/>
        </authorList>
    </citation>
    <scope>NUCLEOTIDE SEQUENCE</scope>
    <source>
        <strain evidence="1">IBT 17660</strain>
    </source>
</reference>
<dbReference type="SUPFAM" id="SSF56112">
    <property type="entry name" value="Protein kinase-like (PK-like)"/>
    <property type="match status" value="1"/>
</dbReference>
<dbReference type="InterPro" id="IPR011009">
    <property type="entry name" value="Kinase-like_dom_sf"/>
</dbReference>
<accession>A0A9X0BGA0</accession>
<evidence type="ECO:0000313" key="2">
    <source>
        <dbReference type="Proteomes" id="UP001147760"/>
    </source>
</evidence>
<dbReference type="OrthoDB" id="5412996at2759"/>
<evidence type="ECO:0000313" key="1">
    <source>
        <dbReference type="EMBL" id="KAJ5456810.1"/>
    </source>
</evidence>
<proteinExistence type="predicted"/>
<keyword evidence="2" id="KW-1185">Reference proteome</keyword>
<comment type="caution">
    <text evidence="1">The sequence shown here is derived from an EMBL/GenBank/DDBJ whole genome shotgun (WGS) entry which is preliminary data.</text>
</comment>
<dbReference type="AlphaFoldDB" id="A0A9X0BGA0"/>
<gene>
    <name evidence="1" type="ORF">N7530_012084</name>
</gene>
<name>A0A9X0BGA0_9EURO</name>
<sequence length="165" mass="18873">MPIIKGKLMFFDEVAWDKSDAQLATWKTTLLNAESLKKITTLTKTHRQGVSNHLSPPQKGSFNMVIRLRFTDGASAIIRFPIPGYSIFPDEKLQHEVSVMRFLERHTGIRIPHVLYHGSWARIDSRFFGEGSLEDQTELLTIEERDSMEAFVRRKLAEKEGGLVS</sequence>
<organism evidence="1 2">
    <name type="scientific">Penicillium desertorum</name>
    <dbReference type="NCBI Taxonomy" id="1303715"/>
    <lineage>
        <taxon>Eukaryota</taxon>
        <taxon>Fungi</taxon>
        <taxon>Dikarya</taxon>
        <taxon>Ascomycota</taxon>
        <taxon>Pezizomycotina</taxon>
        <taxon>Eurotiomycetes</taxon>
        <taxon>Eurotiomycetidae</taxon>
        <taxon>Eurotiales</taxon>
        <taxon>Aspergillaceae</taxon>
        <taxon>Penicillium</taxon>
    </lineage>
</organism>
<reference evidence="1" key="1">
    <citation type="submission" date="2022-12" db="EMBL/GenBank/DDBJ databases">
        <authorList>
            <person name="Petersen C."/>
        </authorList>
    </citation>
    <scope>NUCLEOTIDE SEQUENCE</scope>
    <source>
        <strain evidence="1">IBT 17660</strain>
    </source>
</reference>
<dbReference type="EMBL" id="JAPWDO010000009">
    <property type="protein sequence ID" value="KAJ5456810.1"/>
    <property type="molecule type" value="Genomic_DNA"/>
</dbReference>
<protein>
    <recommendedName>
        <fullName evidence="3">Aminoglycoside phosphotransferase domain-containing protein</fullName>
    </recommendedName>
</protein>
<evidence type="ECO:0008006" key="3">
    <source>
        <dbReference type="Google" id="ProtNLM"/>
    </source>
</evidence>
<dbReference type="Proteomes" id="UP001147760">
    <property type="component" value="Unassembled WGS sequence"/>
</dbReference>